<dbReference type="InterPro" id="IPR007730">
    <property type="entry name" value="SPOR-like_dom"/>
</dbReference>
<dbReference type="SMART" id="SM00028">
    <property type="entry name" value="TPR"/>
    <property type="match status" value="3"/>
</dbReference>
<feature type="domain" description="SPOR" evidence="3">
    <location>
        <begin position="364"/>
        <end position="450"/>
    </location>
</feature>
<dbReference type="PROSITE" id="PS51257">
    <property type="entry name" value="PROKAR_LIPOPROTEIN"/>
    <property type="match status" value="1"/>
</dbReference>
<evidence type="ECO:0000313" key="4">
    <source>
        <dbReference type="EMBL" id="CAA9521602.1"/>
    </source>
</evidence>
<dbReference type="SUPFAM" id="SSF48452">
    <property type="entry name" value="TPR-like"/>
    <property type="match status" value="1"/>
</dbReference>
<feature type="repeat" description="TPR" evidence="1">
    <location>
        <begin position="78"/>
        <end position="111"/>
    </location>
</feature>
<dbReference type="RefSeq" id="WP_294174383.1">
    <property type="nucleotide sequence ID" value="NZ_CADCVZ010000059.1"/>
</dbReference>
<dbReference type="InterPro" id="IPR036680">
    <property type="entry name" value="SPOR-like_sf"/>
</dbReference>
<evidence type="ECO:0000256" key="2">
    <source>
        <dbReference type="SAM" id="SignalP"/>
    </source>
</evidence>
<dbReference type="Pfam" id="PF13432">
    <property type="entry name" value="TPR_16"/>
    <property type="match status" value="1"/>
</dbReference>
<proteinExistence type="predicted"/>
<name>A0A6J4TGM3_9SPHN</name>
<dbReference type="Gene3D" id="1.25.40.10">
    <property type="entry name" value="Tetratricopeptide repeat domain"/>
    <property type="match status" value="1"/>
</dbReference>
<dbReference type="GO" id="GO:0042834">
    <property type="term" value="F:peptidoglycan binding"/>
    <property type="evidence" value="ECO:0007669"/>
    <property type="project" value="InterPro"/>
</dbReference>
<organism evidence="4">
    <name type="scientific">uncultured Sphingomonas sp</name>
    <dbReference type="NCBI Taxonomy" id="158754"/>
    <lineage>
        <taxon>Bacteria</taxon>
        <taxon>Pseudomonadati</taxon>
        <taxon>Pseudomonadota</taxon>
        <taxon>Alphaproteobacteria</taxon>
        <taxon>Sphingomonadales</taxon>
        <taxon>Sphingomonadaceae</taxon>
        <taxon>Sphingomonas</taxon>
        <taxon>environmental samples</taxon>
    </lineage>
</organism>
<dbReference type="EMBL" id="CADCVZ010000059">
    <property type="protein sequence ID" value="CAA9521602.1"/>
    <property type="molecule type" value="Genomic_DNA"/>
</dbReference>
<dbReference type="InterPro" id="IPR011990">
    <property type="entry name" value="TPR-like_helical_dom_sf"/>
</dbReference>
<dbReference type="InterPro" id="IPR019734">
    <property type="entry name" value="TPR_rpt"/>
</dbReference>
<protein>
    <recommendedName>
        <fullName evidence="3">SPOR domain-containing protein</fullName>
    </recommendedName>
</protein>
<accession>A0A6J4TGM3</accession>
<keyword evidence="2" id="KW-0732">Signal</keyword>
<dbReference type="Pfam" id="PF05036">
    <property type="entry name" value="SPOR"/>
    <property type="match status" value="1"/>
</dbReference>
<dbReference type="Gene3D" id="3.30.70.1070">
    <property type="entry name" value="Sporulation related repeat"/>
    <property type="match status" value="1"/>
</dbReference>
<keyword evidence="1" id="KW-0802">TPR repeat</keyword>
<dbReference type="AlphaFoldDB" id="A0A6J4TGM3"/>
<reference evidence="4" key="1">
    <citation type="submission" date="2020-02" db="EMBL/GenBank/DDBJ databases">
        <authorList>
            <person name="Meier V. D."/>
        </authorList>
    </citation>
    <scope>NUCLEOTIDE SEQUENCE</scope>
    <source>
        <strain evidence="4">AVDCRST_MAG09</strain>
    </source>
</reference>
<evidence type="ECO:0000256" key="1">
    <source>
        <dbReference type="PROSITE-ProRule" id="PRU00339"/>
    </source>
</evidence>
<feature type="signal peptide" evidence="2">
    <location>
        <begin position="1"/>
        <end position="17"/>
    </location>
</feature>
<dbReference type="PROSITE" id="PS51724">
    <property type="entry name" value="SPOR"/>
    <property type="match status" value="1"/>
</dbReference>
<evidence type="ECO:0000259" key="3">
    <source>
        <dbReference type="PROSITE" id="PS51724"/>
    </source>
</evidence>
<sequence length="458" mass="46526">MTKLLRASTAISSLAIAGLIAGCASPFGRGPERGSLAVNGKDAAVGVATRAHLALATGDYAAAVSWAEQAVGNAPRNASLRSLLGNAYLGAGRFASAATAYNDALTLAPGEPQLMLKLVLAEIAGGKHASATQLLDQLRGSVDPADIGLAMALAGQPGNAIALLDEAARQPAADGRTRQNLALAHALAGNWEMARTVASQDLPADQVDARLQGWMALATPQSSGAQVASLLGVSPAAADPGQPVRLALAETQVRLASAAAVPSAPPPPVALPVAQPELAAAETTVMNDPGFAAAPVPAEPVAVAAASVTVPLPAASPAPAPAPMEVPMRLADIASELDSIRREPVRPGGALPKVAQLRRSAAVRFARSGVVVQLGAYGSLKRVQMAWNGIARRHGALSRYTPASARFESVSGTVYRLSLKGFASDGEARALCQQLKRSGSACFVRNVAGDTPVRLASR</sequence>
<dbReference type="PROSITE" id="PS50005">
    <property type="entry name" value="TPR"/>
    <property type="match status" value="1"/>
</dbReference>
<gene>
    <name evidence="4" type="ORF">AVDCRST_MAG09-2166</name>
</gene>
<feature type="chain" id="PRO_5026693828" description="SPOR domain-containing protein" evidence="2">
    <location>
        <begin position="18"/>
        <end position="458"/>
    </location>
</feature>
<dbReference type="SUPFAM" id="SSF110997">
    <property type="entry name" value="Sporulation related repeat"/>
    <property type="match status" value="1"/>
</dbReference>